<dbReference type="GO" id="GO:0070072">
    <property type="term" value="P:vacuolar proton-transporting V-type ATPase complex assembly"/>
    <property type="evidence" value="ECO:0007669"/>
    <property type="project" value="InterPro"/>
</dbReference>
<reference evidence="4" key="1">
    <citation type="submission" date="2011-02" db="EMBL/GenBank/DDBJ databases">
        <title>The Genome Sequence of Capsaspora owczarzaki ATCC 30864.</title>
        <authorList>
            <person name="Russ C."/>
            <person name="Cuomo C."/>
            <person name="Burger G."/>
            <person name="Gray M.W."/>
            <person name="Holland P.W.H."/>
            <person name="King N."/>
            <person name="Lang F.B.F."/>
            <person name="Roger A.J."/>
            <person name="Ruiz-Trillo I."/>
            <person name="Young S.K."/>
            <person name="Zeng Q."/>
            <person name="Gargeya S."/>
            <person name="Alvarado L."/>
            <person name="Berlin A."/>
            <person name="Chapman S.B."/>
            <person name="Chen Z."/>
            <person name="Freedman E."/>
            <person name="Gellesch M."/>
            <person name="Goldberg J."/>
            <person name="Griggs A."/>
            <person name="Gujja S."/>
            <person name="Heilman E."/>
            <person name="Heiman D."/>
            <person name="Howarth C."/>
            <person name="Mehta T."/>
            <person name="Neiman D."/>
            <person name="Pearson M."/>
            <person name="Roberts A."/>
            <person name="Saif S."/>
            <person name="Shea T."/>
            <person name="Shenoy N."/>
            <person name="Sisk P."/>
            <person name="Stolte C."/>
            <person name="Sykes S."/>
            <person name="White J."/>
            <person name="Yandava C."/>
            <person name="Haas B."/>
            <person name="Nusbaum C."/>
            <person name="Birren B."/>
        </authorList>
    </citation>
    <scope>NUCLEOTIDE SEQUENCE</scope>
    <source>
        <strain evidence="4">ATCC 30864</strain>
    </source>
</reference>
<keyword evidence="2" id="KW-0812">Transmembrane</keyword>
<dbReference type="InParanoid" id="A0A0D2X5D8"/>
<sequence length="201" mass="20548">MSSSSSPTPTRRLSLSAPEAATTVAAAAAVVAQQLDSDSATTPHHHDDDVNGRDAAATADEPGKPRSRSSSRRNSISAAVAQAAEIVARLVQSTDSGAGVGLDSADAAADAADADAVTEAENDTTEHDIAEAPAEEEPGMLAQVAESFVTPGINAGVIKFMNIAFVGLFLALGFWLYASGANIHVIFLTVISVALFASVQW</sequence>
<feature type="region of interest" description="Disordered" evidence="1">
    <location>
        <begin position="1"/>
        <end position="20"/>
    </location>
</feature>
<feature type="transmembrane region" description="Helical" evidence="2">
    <location>
        <begin position="183"/>
        <end position="199"/>
    </location>
</feature>
<feature type="region of interest" description="Disordered" evidence="1">
    <location>
        <begin position="34"/>
        <end position="75"/>
    </location>
</feature>
<dbReference type="EMBL" id="KE346374">
    <property type="protein sequence ID" value="KJE97634.1"/>
    <property type="molecule type" value="Genomic_DNA"/>
</dbReference>
<feature type="transmembrane region" description="Helical" evidence="2">
    <location>
        <begin position="160"/>
        <end position="177"/>
    </location>
</feature>
<dbReference type="PhylomeDB" id="A0A0D2X5D8"/>
<evidence type="ECO:0000256" key="2">
    <source>
        <dbReference type="SAM" id="Phobius"/>
    </source>
</evidence>
<name>A0A0D2X5D8_CAPO3</name>
<accession>A0A0D2X5D8</accession>
<dbReference type="GO" id="GO:0005789">
    <property type="term" value="C:endoplasmic reticulum membrane"/>
    <property type="evidence" value="ECO:0007669"/>
    <property type="project" value="TreeGrafter"/>
</dbReference>
<dbReference type="PANTHER" id="PTHR28251">
    <property type="entry name" value="V-TYPE ATPASE ASSEMBLY FACTOR PKR1"/>
    <property type="match status" value="1"/>
</dbReference>
<keyword evidence="2" id="KW-0472">Membrane</keyword>
<evidence type="ECO:0000256" key="1">
    <source>
        <dbReference type="SAM" id="MobiDB-lite"/>
    </source>
</evidence>
<dbReference type="PANTHER" id="PTHR28251:SF1">
    <property type="entry name" value="V-TYPE ATPASE ASSEMBLY FACTOR PKR1"/>
    <property type="match status" value="1"/>
</dbReference>
<evidence type="ECO:0000313" key="4">
    <source>
        <dbReference type="Proteomes" id="UP000008743"/>
    </source>
</evidence>
<organism evidence="3 4">
    <name type="scientific">Capsaspora owczarzaki (strain ATCC 30864)</name>
    <dbReference type="NCBI Taxonomy" id="595528"/>
    <lineage>
        <taxon>Eukaryota</taxon>
        <taxon>Filasterea</taxon>
        <taxon>Capsaspora</taxon>
    </lineage>
</organism>
<gene>
    <name evidence="3" type="ORF">CAOG_007457</name>
</gene>
<keyword evidence="4" id="KW-1185">Reference proteome</keyword>
<evidence type="ECO:0000313" key="3">
    <source>
        <dbReference type="EMBL" id="KJE97634.1"/>
    </source>
</evidence>
<proteinExistence type="predicted"/>
<dbReference type="OrthoDB" id="9626941at2759"/>
<dbReference type="Proteomes" id="UP000008743">
    <property type="component" value="Unassembled WGS sequence"/>
</dbReference>
<protein>
    <submittedName>
        <fullName evidence="3">Uncharacterized protein</fullName>
    </submittedName>
</protein>
<dbReference type="Pfam" id="PF08636">
    <property type="entry name" value="Pkr1"/>
    <property type="match status" value="1"/>
</dbReference>
<dbReference type="InterPro" id="IPR013945">
    <property type="entry name" value="Pkr1"/>
</dbReference>
<keyword evidence="2" id="KW-1133">Transmembrane helix</keyword>
<dbReference type="AlphaFoldDB" id="A0A0D2X5D8"/>